<organism evidence="9 10">
    <name type="scientific">Acrobeloides nanus</name>
    <dbReference type="NCBI Taxonomy" id="290746"/>
    <lineage>
        <taxon>Eukaryota</taxon>
        <taxon>Metazoa</taxon>
        <taxon>Ecdysozoa</taxon>
        <taxon>Nematoda</taxon>
        <taxon>Chromadorea</taxon>
        <taxon>Rhabditida</taxon>
        <taxon>Tylenchina</taxon>
        <taxon>Cephalobomorpha</taxon>
        <taxon>Cephaloboidea</taxon>
        <taxon>Cephalobidae</taxon>
        <taxon>Acrobeloides</taxon>
    </lineage>
</organism>
<feature type="transmembrane region" description="Helical" evidence="8">
    <location>
        <begin position="65"/>
        <end position="84"/>
    </location>
</feature>
<dbReference type="Proteomes" id="UP000887540">
    <property type="component" value="Unplaced"/>
</dbReference>
<keyword evidence="9" id="KW-1185">Reference proteome</keyword>
<keyword evidence="3 8" id="KW-0813">Transport</keyword>
<name>A0A914CEI7_9BILA</name>
<dbReference type="GO" id="GO:0035435">
    <property type="term" value="P:phosphate ion transmembrane transport"/>
    <property type="evidence" value="ECO:0007669"/>
    <property type="project" value="TreeGrafter"/>
</dbReference>
<evidence type="ECO:0000256" key="1">
    <source>
        <dbReference type="ARBA" id="ARBA00004141"/>
    </source>
</evidence>
<dbReference type="WBParaSite" id="ACRNAN_Path_895.g3441.t1">
    <property type="protein sequence ID" value="ACRNAN_Path_895.g3441.t1"/>
    <property type="gene ID" value="ACRNAN_Path_895.g3441"/>
</dbReference>
<dbReference type="InterPro" id="IPR001204">
    <property type="entry name" value="Phos_transporter"/>
</dbReference>
<comment type="function">
    <text evidence="8">Sodium-phosphate symporter.</text>
</comment>
<evidence type="ECO:0000256" key="7">
    <source>
        <dbReference type="ARBA" id="ARBA00023136"/>
    </source>
</evidence>
<keyword evidence="5 8" id="KW-0812">Transmembrane</keyword>
<dbReference type="GO" id="GO:0016020">
    <property type="term" value="C:membrane"/>
    <property type="evidence" value="ECO:0007669"/>
    <property type="project" value="UniProtKB-SubCell"/>
</dbReference>
<dbReference type="PANTHER" id="PTHR11101">
    <property type="entry name" value="PHOSPHATE TRANSPORTER"/>
    <property type="match status" value="1"/>
</dbReference>
<evidence type="ECO:0000256" key="2">
    <source>
        <dbReference type="ARBA" id="ARBA00009916"/>
    </source>
</evidence>
<protein>
    <recommendedName>
        <fullName evidence="8">Phosphate transporter</fullName>
    </recommendedName>
</protein>
<proteinExistence type="inferred from homology"/>
<dbReference type="Pfam" id="PF01384">
    <property type="entry name" value="PHO4"/>
    <property type="match status" value="1"/>
</dbReference>
<comment type="similarity">
    <text evidence="2 8">Belongs to the inorganic phosphate transporter (PiT) (TC 2.A.20) family.</text>
</comment>
<reference evidence="10" key="1">
    <citation type="submission" date="2022-11" db="UniProtKB">
        <authorList>
            <consortium name="WormBaseParasite"/>
        </authorList>
    </citation>
    <scope>IDENTIFICATION</scope>
</reference>
<evidence type="ECO:0000256" key="8">
    <source>
        <dbReference type="RuleBase" id="RU363058"/>
    </source>
</evidence>
<evidence type="ECO:0000256" key="4">
    <source>
        <dbReference type="ARBA" id="ARBA00022592"/>
    </source>
</evidence>
<accession>A0A914CEI7</accession>
<dbReference type="PANTHER" id="PTHR11101:SF67">
    <property type="entry name" value="PHOSPHATE TRANSPORTER"/>
    <property type="match status" value="1"/>
</dbReference>
<keyword evidence="7 8" id="KW-0472">Membrane</keyword>
<feature type="transmembrane region" description="Helical" evidence="8">
    <location>
        <begin position="24"/>
        <end position="44"/>
    </location>
</feature>
<feature type="transmembrane region" description="Helical" evidence="8">
    <location>
        <begin position="104"/>
        <end position="125"/>
    </location>
</feature>
<keyword evidence="4 8" id="KW-0592">Phosphate transport</keyword>
<feature type="transmembrane region" description="Helical" evidence="8">
    <location>
        <begin position="384"/>
        <end position="402"/>
    </location>
</feature>
<evidence type="ECO:0000256" key="6">
    <source>
        <dbReference type="ARBA" id="ARBA00022989"/>
    </source>
</evidence>
<sequence length="485" mass="52680">MDSTTISIFSSTLMTGLETFQSNFLWALIIGFILAFAFGFGMGGNDVANAFGTSVGSKVLTIRNAYILATIVETLGAILVGYNVTDTMRKSVVDVAIYQDKPEALFLGQLAILGGSSIWLLIATFSHLPVSATHSSVGATIGFSLLIKGTQGINWWMVLRIVGSWFLSPVLSGFISAILYMIVDFAVLRRKHPLKCGLRLLPIFLFFCIAFNAFAVSYQGSKILGLSSVPLWLALAISLALGLLAGLVMQFVAIPRLEAWVKKGGENNEKVAEIPMNLNVITVGTLSQLNVQDEKQLPIGMTSKHAQPKFHPSVKGFLKWFLPAKHRQEDSETLRLFSSLQVFTACFAGFAHGANDVSNAIAPVVALMAIYKDLDVMQPAPTPIWLLFFGTASVCIGLWCLGDKVIRTVGTKMSEINPCSGFTIEFGAGMTAILASKAENQRHQILKQADKELWNNFSTFIAFGIGIEIVGYGLKHLFGFDSILT</sequence>
<dbReference type="GO" id="GO:0005315">
    <property type="term" value="F:phosphate transmembrane transporter activity"/>
    <property type="evidence" value="ECO:0007669"/>
    <property type="project" value="InterPro"/>
</dbReference>
<feature type="transmembrane region" description="Helical" evidence="8">
    <location>
        <begin position="453"/>
        <end position="474"/>
    </location>
</feature>
<evidence type="ECO:0000256" key="3">
    <source>
        <dbReference type="ARBA" id="ARBA00022448"/>
    </source>
</evidence>
<evidence type="ECO:0000256" key="5">
    <source>
        <dbReference type="ARBA" id="ARBA00022692"/>
    </source>
</evidence>
<feature type="transmembrane region" description="Helical" evidence="8">
    <location>
        <begin position="200"/>
        <end position="219"/>
    </location>
</feature>
<comment type="subcellular location">
    <subcellularLocation>
        <location evidence="1 8">Membrane</location>
        <topology evidence="1 8">Multi-pass membrane protein</topology>
    </subcellularLocation>
</comment>
<feature type="transmembrane region" description="Helical" evidence="8">
    <location>
        <begin position="165"/>
        <end position="188"/>
    </location>
</feature>
<evidence type="ECO:0000313" key="10">
    <source>
        <dbReference type="WBParaSite" id="ACRNAN_Path_895.g3441.t1"/>
    </source>
</evidence>
<feature type="transmembrane region" description="Helical" evidence="8">
    <location>
        <begin position="231"/>
        <end position="254"/>
    </location>
</feature>
<keyword evidence="6 8" id="KW-1133">Transmembrane helix</keyword>
<evidence type="ECO:0000313" key="9">
    <source>
        <dbReference type="Proteomes" id="UP000887540"/>
    </source>
</evidence>
<dbReference type="AlphaFoldDB" id="A0A914CEI7"/>